<dbReference type="PANTHER" id="PTHR11019:SF159">
    <property type="entry name" value="TRANSCRIPTIONAL REGULATOR-RELATED"/>
    <property type="match status" value="1"/>
</dbReference>
<dbReference type="Proteomes" id="UP000001558">
    <property type="component" value="Chromosome"/>
</dbReference>
<dbReference type="HOGENOM" id="CLU_000445_87_4_6"/>
<keyword evidence="2" id="KW-0805">Transcription regulation</keyword>
<dbReference type="EMBL" id="CP000606">
    <property type="protein sequence ID" value="ABO24577.1"/>
    <property type="molecule type" value="Genomic_DNA"/>
</dbReference>
<feature type="domain" description="HTH araC/xylS-type" evidence="6">
    <location>
        <begin position="163"/>
        <end position="260"/>
    </location>
</feature>
<dbReference type="GO" id="GO:0003700">
    <property type="term" value="F:DNA-binding transcription factor activity"/>
    <property type="evidence" value="ECO:0007669"/>
    <property type="project" value="InterPro"/>
</dbReference>
<protein>
    <submittedName>
        <fullName evidence="7">Transcriptional regulator, AraC family</fullName>
    </submittedName>
</protein>
<dbReference type="FunFam" id="1.10.10.60:FF:000132">
    <property type="entry name" value="AraC family transcriptional regulator"/>
    <property type="match status" value="1"/>
</dbReference>
<dbReference type="InterPro" id="IPR011051">
    <property type="entry name" value="RmlC_Cupin_sf"/>
</dbReference>
<dbReference type="PROSITE" id="PS01124">
    <property type="entry name" value="HTH_ARAC_FAMILY_2"/>
    <property type="match status" value="1"/>
</dbReference>
<evidence type="ECO:0000256" key="5">
    <source>
        <dbReference type="ARBA" id="ARBA00023163"/>
    </source>
</evidence>
<dbReference type="Pfam" id="PF12833">
    <property type="entry name" value="HTH_18"/>
    <property type="match status" value="1"/>
</dbReference>
<evidence type="ECO:0000256" key="4">
    <source>
        <dbReference type="ARBA" id="ARBA00023159"/>
    </source>
</evidence>
<dbReference type="SUPFAM" id="SSF51182">
    <property type="entry name" value="RmlC-like cupins"/>
    <property type="match status" value="1"/>
</dbReference>
<sequence>MMHRQEIEHIPVFGSPSQLFKPVAREYSDGQLLAPHWHHAAQLIYAESGVMELSCEESFWIISPQQALWMPAELPHRLKARGQVSLRSVYFQPDALPERFSKQPQSLVVSPLLRELMKSAMPVTSSSQPSSREVHLMQLLMSEIGWAQEIPLKLPMPKDNRLQKICLGLLADPGNDCTLSQWGEIVGASPRTLSRLFQTQLGTSFAIWRQQARIFAAIPRLNLGEPIVRVAMEMGYDSAGAFASAFKKMMGVTPSEFRTQVV</sequence>
<dbReference type="eggNOG" id="COG2169">
    <property type="taxonomic scope" value="Bacteria"/>
</dbReference>
<accession>A3QGH9</accession>
<dbReference type="InterPro" id="IPR003313">
    <property type="entry name" value="AraC-bd"/>
</dbReference>
<dbReference type="OrthoDB" id="5949386at2"/>
<dbReference type="SMART" id="SM00342">
    <property type="entry name" value="HTH_ARAC"/>
    <property type="match status" value="1"/>
</dbReference>
<evidence type="ECO:0000256" key="1">
    <source>
        <dbReference type="ARBA" id="ARBA00022491"/>
    </source>
</evidence>
<dbReference type="GO" id="GO:0043565">
    <property type="term" value="F:sequence-specific DNA binding"/>
    <property type="evidence" value="ECO:0007669"/>
    <property type="project" value="InterPro"/>
</dbReference>
<evidence type="ECO:0000313" key="7">
    <source>
        <dbReference type="EMBL" id="ABO24577.1"/>
    </source>
</evidence>
<dbReference type="Gene3D" id="1.10.10.60">
    <property type="entry name" value="Homeodomain-like"/>
    <property type="match status" value="2"/>
</dbReference>
<organism evidence="7 8">
    <name type="scientific">Shewanella loihica (strain ATCC BAA-1088 / PV-4)</name>
    <dbReference type="NCBI Taxonomy" id="323850"/>
    <lineage>
        <taxon>Bacteria</taxon>
        <taxon>Pseudomonadati</taxon>
        <taxon>Pseudomonadota</taxon>
        <taxon>Gammaproteobacteria</taxon>
        <taxon>Alteromonadales</taxon>
        <taxon>Shewanellaceae</taxon>
        <taxon>Shewanella</taxon>
    </lineage>
</organism>
<dbReference type="InterPro" id="IPR018062">
    <property type="entry name" value="HTH_AraC-typ_CS"/>
</dbReference>
<dbReference type="InterPro" id="IPR020449">
    <property type="entry name" value="Tscrpt_reg_AraC-type_HTH"/>
</dbReference>
<dbReference type="PROSITE" id="PS00041">
    <property type="entry name" value="HTH_ARAC_FAMILY_1"/>
    <property type="match status" value="1"/>
</dbReference>
<dbReference type="PRINTS" id="PR00032">
    <property type="entry name" value="HTHARAC"/>
</dbReference>
<dbReference type="STRING" id="323850.Shew_2711"/>
<keyword evidence="3" id="KW-0238">DNA-binding</keyword>
<keyword evidence="1" id="KW-0678">Repressor</keyword>
<evidence type="ECO:0000259" key="6">
    <source>
        <dbReference type="PROSITE" id="PS01124"/>
    </source>
</evidence>
<dbReference type="KEGG" id="slo:Shew_2711"/>
<gene>
    <name evidence="7" type="ordered locus">Shew_2711</name>
</gene>
<dbReference type="InterPro" id="IPR014710">
    <property type="entry name" value="RmlC-like_jellyroll"/>
</dbReference>
<dbReference type="Pfam" id="PF02311">
    <property type="entry name" value="AraC_binding"/>
    <property type="match status" value="1"/>
</dbReference>
<dbReference type="CDD" id="cd06124">
    <property type="entry name" value="cupin_NimR-like_N"/>
    <property type="match status" value="1"/>
</dbReference>
<keyword evidence="4" id="KW-0010">Activator</keyword>
<reference evidence="7 8" key="1">
    <citation type="submission" date="2007-03" db="EMBL/GenBank/DDBJ databases">
        <title>Complete sequence of Shewanella loihica PV-4.</title>
        <authorList>
            <consortium name="US DOE Joint Genome Institute"/>
            <person name="Copeland A."/>
            <person name="Lucas S."/>
            <person name="Lapidus A."/>
            <person name="Barry K."/>
            <person name="Detter J.C."/>
            <person name="Glavina del Rio T."/>
            <person name="Hammon N."/>
            <person name="Israni S."/>
            <person name="Dalin E."/>
            <person name="Tice H."/>
            <person name="Pitluck S."/>
            <person name="Chain P."/>
            <person name="Malfatti S."/>
            <person name="Shin M."/>
            <person name="Vergez L."/>
            <person name="Schmutz J."/>
            <person name="Larimer F."/>
            <person name="Land M."/>
            <person name="Hauser L."/>
            <person name="Kyrpides N."/>
            <person name="Mikhailova N."/>
            <person name="Romine M.F."/>
            <person name="Serres G."/>
            <person name="Fredrickson J."/>
            <person name="Tiedje J."/>
            <person name="Richardson P."/>
        </authorList>
    </citation>
    <scope>NUCLEOTIDE SEQUENCE [LARGE SCALE GENOMIC DNA]</scope>
    <source>
        <strain evidence="8">ATCC BAA-1088 / PV-4</strain>
    </source>
</reference>
<evidence type="ECO:0000256" key="2">
    <source>
        <dbReference type="ARBA" id="ARBA00023015"/>
    </source>
</evidence>
<evidence type="ECO:0000313" key="8">
    <source>
        <dbReference type="Proteomes" id="UP000001558"/>
    </source>
</evidence>
<dbReference type="SUPFAM" id="SSF46689">
    <property type="entry name" value="Homeodomain-like"/>
    <property type="match status" value="1"/>
</dbReference>
<dbReference type="RefSeq" id="WP_011866508.1">
    <property type="nucleotide sequence ID" value="NC_009092.1"/>
</dbReference>
<dbReference type="PANTHER" id="PTHR11019">
    <property type="entry name" value="HTH-TYPE TRANSCRIPTIONAL REGULATOR NIMR"/>
    <property type="match status" value="1"/>
</dbReference>
<dbReference type="AlphaFoldDB" id="A3QGH9"/>
<dbReference type="InterPro" id="IPR009057">
    <property type="entry name" value="Homeodomain-like_sf"/>
</dbReference>
<dbReference type="DNASU" id="4922941"/>
<proteinExistence type="predicted"/>
<evidence type="ECO:0000256" key="3">
    <source>
        <dbReference type="ARBA" id="ARBA00023125"/>
    </source>
</evidence>
<name>A3QGH9_SHELP</name>
<dbReference type="InterPro" id="IPR018060">
    <property type="entry name" value="HTH_AraC"/>
</dbReference>
<keyword evidence="5" id="KW-0804">Transcription</keyword>
<dbReference type="Gene3D" id="2.60.120.10">
    <property type="entry name" value="Jelly Rolls"/>
    <property type="match status" value="1"/>
</dbReference>
<keyword evidence="8" id="KW-1185">Reference proteome</keyword>